<name>A0A0F9GZH9_9ZZZZ</name>
<evidence type="ECO:0008006" key="5">
    <source>
        <dbReference type="Google" id="ProtNLM"/>
    </source>
</evidence>
<evidence type="ECO:0000313" key="4">
    <source>
        <dbReference type="EMBL" id="KKL96096.1"/>
    </source>
</evidence>
<dbReference type="GO" id="GO:0004347">
    <property type="term" value="F:glucose-6-phosphate isomerase activity"/>
    <property type="evidence" value="ECO:0007669"/>
    <property type="project" value="InterPro"/>
</dbReference>
<sequence>MELKDSVDERPEWQSLQRHKQSLADMNLQNLFAEDDGRFEKFSFRFNDLLYDFSKNLIDSHTLKLLVDLAESTGLNDRINALFSGEPVNVTENRPALHTALRMSSGQVMVNGNNVVPEIIAIREKMRDISERLRAGLWLGSTGKPITTVVNLGVGG</sequence>
<evidence type="ECO:0000256" key="1">
    <source>
        <dbReference type="ARBA" id="ARBA00022432"/>
    </source>
</evidence>
<dbReference type="GO" id="GO:0051156">
    <property type="term" value="P:glucose 6-phosphate metabolic process"/>
    <property type="evidence" value="ECO:0007669"/>
    <property type="project" value="TreeGrafter"/>
</dbReference>
<keyword evidence="3" id="KW-0413">Isomerase</keyword>
<dbReference type="EMBL" id="LAZR01018521">
    <property type="protein sequence ID" value="KKL96096.1"/>
    <property type="molecule type" value="Genomic_DNA"/>
</dbReference>
<dbReference type="InterPro" id="IPR001672">
    <property type="entry name" value="G6P_Isomerase"/>
</dbReference>
<accession>A0A0F9GZH9</accession>
<protein>
    <recommendedName>
        <fullName evidence="5">Glucose-6-phosphate isomerase</fullName>
    </recommendedName>
</protein>
<dbReference type="GO" id="GO:0006094">
    <property type="term" value="P:gluconeogenesis"/>
    <property type="evidence" value="ECO:0007669"/>
    <property type="project" value="UniProtKB-KW"/>
</dbReference>
<dbReference type="PROSITE" id="PS51463">
    <property type="entry name" value="P_GLUCOSE_ISOMERASE_3"/>
    <property type="match status" value="1"/>
</dbReference>
<evidence type="ECO:0000256" key="3">
    <source>
        <dbReference type="ARBA" id="ARBA00023235"/>
    </source>
</evidence>
<dbReference type="InterPro" id="IPR046348">
    <property type="entry name" value="SIS_dom_sf"/>
</dbReference>
<dbReference type="SUPFAM" id="SSF53697">
    <property type="entry name" value="SIS domain"/>
    <property type="match status" value="1"/>
</dbReference>
<organism evidence="4">
    <name type="scientific">marine sediment metagenome</name>
    <dbReference type="NCBI Taxonomy" id="412755"/>
    <lineage>
        <taxon>unclassified sequences</taxon>
        <taxon>metagenomes</taxon>
        <taxon>ecological metagenomes</taxon>
    </lineage>
</organism>
<dbReference type="Gene3D" id="3.40.50.10490">
    <property type="entry name" value="Glucose-6-phosphate isomerase like protein, domain 1"/>
    <property type="match status" value="1"/>
</dbReference>
<proteinExistence type="predicted"/>
<keyword evidence="2" id="KW-0324">Glycolysis</keyword>
<comment type="caution">
    <text evidence="4">The sequence shown here is derived from an EMBL/GenBank/DDBJ whole genome shotgun (WGS) entry which is preliminary data.</text>
</comment>
<dbReference type="Pfam" id="PF00342">
    <property type="entry name" value="PGI"/>
    <property type="match status" value="1"/>
</dbReference>
<gene>
    <name evidence="4" type="ORF">LCGC14_1847870</name>
</gene>
<keyword evidence="1" id="KW-0312">Gluconeogenesis</keyword>
<feature type="non-terminal residue" evidence="4">
    <location>
        <position position="156"/>
    </location>
</feature>
<dbReference type="PANTHER" id="PTHR11469:SF1">
    <property type="entry name" value="GLUCOSE-6-PHOSPHATE ISOMERASE"/>
    <property type="match status" value="1"/>
</dbReference>
<dbReference type="GO" id="GO:0097367">
    <property type="term" value="F:carbohydrate derivative binding"/>
    <property type="evidence" value="ECO:0007669"/>
    <property type="project" value="InterPro"/>
</dbReference>
<dbReference type="GO" id="GO:0005829">
    <property type="term" value="C:cytosol"/>
    <property type="evidence" value="ECO:0007669"/>
    <property type="project" value="TreeGrafter"/>
</dbReference>
<dbReference type="GO" id="GO:0048029">
    <property type="term" value="F:monosaccharide binding"/>
    <property type="evidence" value="ECO:0007669"/>
    <property type="project" value="TreeGrafter"/>
</dbReference>
<reference evidence="4" key="1">
    <citation type="journal article" date="2015" name="Nature">
        <title>Complex archaea that bridge the gap between prokaryotes and eukaryotes.</title>
        <authorList>
            <person name="Spang A."/>
            <person name="Saw J.H."/>
            <person name="Jorgensen S.L."/>
            <person name="Zaremba-Niedzwiedzka K."/>
            <person name="Martijn J."/>
            <person name="Lind A.E."/>
            <person name="van Eijk R."/>
            <person name="Schleper C."/>
            <person name="Guy L."/>
            <person name="Ettema T.J."/>
        </authorList>
    </citation>
    <scope>NUCLEOTIDE SEQUENCE</scope>
</reference>
<dbReference type="AlphaFoldDB" id="A0A0F9GZH9"/>
<dbReference type="GO" id="GO:0006096">
    <property type="term" value="P:glycolytic process"/>
    <property type="evidence" value="ECO:0007669"/>
    <property type="project" value="UniProtKB-KW"/>
</dbReference>
<evidence type="ECO:0000256" key="2">
    <source>
        <dbReference type="ARBA" id="ARBA00023152"/>
    </source>
</evidence>
<dbReference type="PANTHER" id="PTHR11469">
    <property type="entry name" value="GLUCOSE-6-PHOSPHATE ISOMERASE"/>
    <property type="match status" value="1"/>
</dbReference>